<comment type="subcellular location">
    <subcellularLocation>
        <location evidence="10">Cell inner membrane</location>
        <topology evidence="10">Multi-pass membrane protein</topology>
    </subcellularLocation>
    <subcellularLocation>
        <location evidence="1">Cell membrane</location>
        <topology evidence="1">Multi-pass membrane protein</topology>
    </subcellularLocation>
</comment>
<dbReference type="GO" id="GO:0005886">
    <property type="term" value="C:plasma membrane"/>
    <property type="evidence" value="ECO:0007669"/>
    <property type="project" value="UniProtKB-SubCell"/>
</dbReference>
<feature type="transmembrane region" description="Helical" evidence="10">
    <location>
        <begin position="307"/>
        <end position="325"/>
    </location>
</feature>
<dbReference type="Pfam" id="PF03023">
    <property type="entry name" value="MurJ"/>
    <property type="match status" value="1"/>
</dbReference>
<dbReference type="GO" id="GO:0034204">
    <property type="term" value="P:lipid translocation"/>
    <property type="evidence" value="ECO:0007669"/>
    <property type="project" value="TreeGrafter"/>
</dbReference>
<dbReference type="Proteomes" id="UP000030377">
    <property type="component" value="Unassembled WGS sequence"/>
</dbReference>
<comment type="similarity">
    <text evidence="9 10 11">Belongs to the MurJ/MviN family.</text>
</comment>
<feature type="transmembrane region" description="Helical" evidence="10">
    <location>
        <begin position="438"/>
        <end position="459"/>
    </location>
</feature>
<feature type="transmembrane region" description="Helical" evidence="10">
    <location>
        <begin position="405"/>
        <end position="426"/>
    </location>
</feature>
<dbReference type="NCBIfam" id="TIGR01695">
    <property type="entry name" value="murJ_mviN"/>
    <property type="match status" value="1"/>
</dbReference>
<feature type="transmembrane region" description="Helical" evidence="10">
    <location>
        <begin position="158"/>
        <end position="179"/>
    </location>
</feature>
<comment type="caution">
    <text evidence="12">The sequence shown here is derived from an EMBL/GenBank/DDBJ whole genome shotgun (WGS) entry which is preliminary data.</text>
</comment>
<keyword evidence="5 10" id="KW-0573">Peptidoglycan synthesis</keyword>
<dbReference type="AlphaFoldDB" id="A0A0A3Y396"/>
<evidence type="ECO:0000256" key="3">
    <source>
        <dbReference type="ARBA" id="ARBA00022692"/>
    </source>
</evidence>
<evidence type="ECO:0000256" key="4">
    <source>
        <dbReference type="ARBA" id="ARBA00022960"/>
    </source>
</evidence>
<keyword evidence="7 10" id="KW-0472">Membrane</keyword>
<evidence type="ECO:0000256" key="5">
    <source>
        <dbReference type="ARBA" id="ARBA00022984"/>
    </source>
</evidence>
<evidence type="ECO:0000256" key="7">
    <source>
        <dbReference type="ARBA" id="ARBA00023136"/>
    </source>
</evidence>
<gene>
    <name evidence="10" type="primary">murJ</name>
    <name evidence="12" type="ORF">MA20_07985</name>
</gene>
<name>A0A0A3Y396_BRAJP</name>
<keyword evidence="2 10" id="KW-1003">Cell membrane</keyword>
<dbReference type="PRINTS" id="PR01806">
    <property type="entry name" value="VIRFACTRMVIN"/>
</dbReference>
<feature type="transmembrane region" description="Helical" evidence="10">
    <location>
        <begin position="242"/>
        <end position="264"/>
    </location>
</feature>
<accession>A0A0A3Y396</accession>
<feature type="transmembrane region" description="Helical" evidence="10">
    <location>
        <begin position="185"/>
        <end position="203"/>
    </location>
</feature>
<dbReference type="CDD" id="cd13123">
    <property type="entry name" value="MATE_MurJ_like"/>
    <property type="match status" value="1"/>
</dbReference>
<dbReference type="PANTHER" id="PTHR47019:SF1">
    <property type="entry name" value="LIPID II FLIPPASE MURJ"/>
    <property type="match status" value="1"/>
</dbReference>
<comment type="function">
    <text evidence="8 10 11">Involved in peptidoglycan biosynthesis. Transports lipid-linked peptidoglycan precursors from the inner to the outer leaflet of the cytoplasmic membrane.</text>
</comment>
<evidence type="ECO:0000256" key="6">
    <source>
        <dbReference type="ARBA" id="ARBA00022989"/>
    </source>
</evidence>
<evidence type="ECO:0000256" key="11">
    <source>
        <dbReference type="PIRNR" id="PIRNR002869"/>
    </source>
</evidence>
<keyword evidence="3 10" id="KW-0812">Transmembrane</keyword>
<evidence type="ECO:0000256" key="1">
    <source>
        <dbReference type="ARBA" id="ARBA00004651"/>
    </source>
</evidence>
<dbReference type="RefSeq" id="WP_041954625.1">
    <property type="nucleotide sequence ID" value="NZ_CP169752.1"/>
</dbReference>
<feature type="transmembrane region" description="Helical" evidence="10">
    <location>
        <begin position="24"/>
        <end position="43"/>
    </location>
</feature>
<dbReference type="PIRSF" id="PIRSF002869">
    <property type="entry name" value="MviN"/>
    <property type="match status" value="1"/>
</dbReference>
<keyword evidence="10 11" id="KW-0961">Cell wall biogenesis/degradation</keyword>
<evidence type="ECO:0000256" key="8">
    <source>
        <dbReference type="ARBA" id="ARBA00060041"/>
    </source>
</evidence>
<protein>
    <recommendedName>
        <fullName evidence="10">Probable lipid II flippase MurJ</fullName>
    </recommendedName>
</protein>
<comment type="pathway">
    <text evidence="10">Cell wall biogenesis; peptidoglycan biosynthesis.</text>
</comment>
<dbReference type="GO" id="GO:0009252">
    <property type="term" value="P:peptidoglycan biosynthetic process"/>
    <property type="evidence" value="ECO:0007669"/>
    <property type="project" value="UniProtKB-UniRule"/>
</dbReference>
<dbReference type="eggNOG" id="COG0728">
    <property type="taxonomic scope" value="Bacteria"/>
</dbReference>
<evidence type="ECO:0000256" key="2">
    <source>
        <dbReference type="ARBA" id="ARBA00022475"/>
    </source>
</evidence>
<proteinExistence type="inferred from homology"/>
<keyword evidence="10 11" id="KW-0813">Transport</keyword>
<dbReference type="STRING" id="375.BKD09_RS19915"/>
<dbReference type="GO" id="GO:0071555">
    <property type="term" value="P:cell wall organization"/>
    <property type="evidence" value="ECO:0007669"/>
    <property type="project" value="UniProtKB-UniRule"/>
</dbReference>
<keyword evidence="6 10" id="KW-1133">Transmembrane helix</keyword>
<dbReference type="HAMAP" id="MF_02078">
    <property type="entry name" value="MurJ_MviN"/>
    <property type="match status" value="1"/>
</dbReference>
<sequence>MLGRIFTVGGYTLLSRLTGFARDIMLAAILGAGPVADAFFVALRLPNHFRAIFAEGAFNAAWVPAYAHVHGERGEGAAKLFADRIFTLLLASQVVLLIVAWLFMPQAMSILAPGFSEDAEQRKLAIELTRITFPYLLLITLVTLYGGMLNVMQRFASAAAASIFLNISMMMTLALAAWFPSAGHAAAWGVLISGFLQYFLLAGDLARHGGLPRFAPLRLDEDVRGFFKALGPATLGSMGTQVALFADTIIATFLPAGALSALYYADRLNQLPIGVIGIAIGTVLLPEMSRRITANDHDGAMKAQRRAFDFTLLFSIPFVAAFITVPDAIMRALFARGAFSKADAAAAGATLAAYAIGLIPFVLIRSAVATFYARKDTATPVRASLTGIAVNVALKVALMGSLAQIGLALATAVGVWTNLLLVLFFAVRRGFLVLDRAWLMSLAKFLLTGLILAAAFWLIARFSGSMLGSMHFHDELTLVLLAVGGTIIYALAILALFGRRWLVSLVRG</sequence>
<evidence type="ECO:0000256" key="10">
    <source>
        <dbReference type="HAMAP-Rule" id="MF_02078"/>
    </source>
</evidence>
<dbReference type="GO" id="GO:0008360">
    <property type="term" value="P:regulation of cell shape"/>
    <property type="evidence" value="ECO:0007669"/>
    <property type="project" value="UniProtKB-UniRule"/>
</dbReference>
<reference evidence="12 13" key="1">
    <citation type="submission" date="2014-09" db="EMBL/GenBank/DDBJ databases">
        <title>Draft genome of Bradyrhizobium japonicum Is-34.</title>
        <authorList>
            <person name="Tsurumaru H."/>
            <person name="Yamakawa T."/>
            <person name="Hashimoto S."/>
            <person name="Okizaki K."/>
            <person name="Kanesaki Y."/>
            <person name="Yoshikawa H."/>
            <person name="Yajima S."/>
        </authorList>
    </citation>
    <scope>NUCLEOTIDE SEQUENCE [LARGE SCALE GENOMIC DNA]</scope>
    <source>
        <strain evidence="12 13">Is-34</strain>
    </source>
</reference>
<dbReference type="GO" id="GO:0015648">
    <property type="term" value="F:lipid-linked peptidoglycan transporter activity"/>
    <property type="evidence" value="ECO:0007669"/>
    <property type="project" value="UniProtKB-UniRule"/>
</dbReference>
<feature type="transmembrane region" description="Helical" evidence="10">
    <location>
        <begin position="124"/>
        <end position="146"/>
    </location>
</feature>
<dbReference type="InterPro" id="IPR004268">
    <property type="entry name" value="MurJ"/>
</dbReference>
<feature type="transmembrane region" description="Helical" evidence="10">
    <location>
        <begin position="479"/>
        <end position="497"/>
    </location>
</feature>
<dbReference type="EMBL" id="JRPN01000005">
    <property type="protein sequence ID" value="KGT80009.1"/>
    <property type="molecule type" value="Genomic_DNA"/>
</dbReference>
<feature type="transmembrane region" description="Helical" evidence="10">
    <location>
        <begin position="85"/>
        <end position="104"/>
    </location>
</feature>
<dbReference type="InterPro" id="IPR051050">
    <property type="entry name" value="Lipid_II_flippase_MurJ/MviN"/>
</dbReference>
<keyword evidence="4 10" id="KW-0133">Cell shape</keyword>
<feature type="transmembrane region" description="Helical" evidence="10">
    <location>
        <begin position="345"/>
        <end position="368"/>
    </location>
</feature>
<organism evidence="12 13">
    <name type="scientific">Bradyrhizobium japonicum</name>
    <dbReference type="NCBI Taxonomy" id="375"/>
    <lineage>
        <taxon>Bacteria</taxon>
        <taxon>Pseudomonadati</taxon>
        <taxon>Pseudomonadota</taxon>
        <taxon>Alphaproteobacteria</taxon>
        <taxon>Hyphomicrobiales</taxon>
        <taxon>Nitrobacteraceae</taxon>
        <taxon>Bradyrhizobium</taxon>
    </lineage>
</organism>
<keyword evidence="10" id="KW-0997">Cell inner membrane</keyword>
<dbReference type="UniPathway" id="UPA00219"/>
<evidence type="ECO:0000313" key="13">
    <source>
        <dbReference type="Proteomes" id="UP000030377"/>
    </source>
</evidence>
<feature type="transmembrane region" description="Helical" evidence="10">
    <location>
        <begin position="270"/>
        <end position="286"/>
    </location>
</feature>
<dbReference type="PANTHER" id="PTHR47019">
    <property type="entry name" value="LIPID II FLIPPASE MURJ"/>
    <property type="match status" value="1"/>
</dbReference>
<evidence type="ECO:0000313" key="12">
    <source>
        <dbReference type="EMBL" id="KGT80009.1"/>
    </source>
</evidence>
<evidence type="ECO:0000256" key="9">
    <source>
        <dbReference type="ARBA" id="ARBA00061532"/>
    </source>
</evidence>
<feature type="transmembrane region" description="Helical" evidence="10">
    <location>
        <begin position="380"/>
        <end position="399"/>
    </location>
</feature>